<dbReference type="OrthoDB" id="8479543at2"/>
<dbReference type="InterPro" id="IPR036388">
    <property type="entry name" value="WH-like_DNA-bd_sf"/>
</dbReference>
<dbReference type="SMART" id="SM00345">
    <property type="entry name" value="HTH_GNTR"/>
    <property type="match status" value="1"/>
</dbReference>
<evidence type="ECO:0000313" key="6">
    <source>
        <dbReference type="Proteomes" id="UP000266568"/>
    </source>
</evidence>
<dbReference type="GO" id="GO:0003700">
    <property type="term" value="F:DNA-binding transcription factor activity"/>
    <property type="evidence" value="ECO:0007669"/>
    <property type="project" value="InterPro"/>
</dbReference>
<keyword evidence="3" id="KW-0804">Transcription</keyword>
<keyword evidence="6" id="KW-1185">Reference proteome</keyword>
<dbReference type="Pfam" id="PF00392">
    <property type="entry name" value="GntR"/>
    <property type="match status" value="1"/>
</dbReference>
<dbReference type="InterPro" id="IPR036390">
    <property type="entry name" value="WH_DNA-bd_sf"/>
</dbReference>
<evidence type="ECO:0000256" key="1">
    <source>
        <dbReference type="ARBA" id="ARBA00023015"/>
    </source>
</evidence>
<dbReference type="PANTHER" id="PTHR43537">
    <property type="entry name" value="TRANSCRIPTIONAL REGULATOR, GNTR FAMILY"/>
    <property type="match status" value="1"/>
</dbReference>
<organism evidence="5 6">
    <name type="scientific">Hephaestia caeni</name>
    <dbReference type="NCBI Taxonomy" id="645617"/>
    <lineage>
        <taxon>Bacteria</taxon>
        <taxon>Pseudomonadati</taxon>
        <taxon>Pseudomonadota</taxon>
        <taxon>Alphaproteobacteria</taxon>
        <taxon>Sphingomonadales</taxon>
        <taxon>Sphingomonadaceae</taxon>
        <taxon>Hephaestia</taxon>
    </lineage>
</organism>
<dbReference type="Gene3D" id="1.10.10.10">
    <property type="entry name" value="Winged helix-like DNA-binding domain superfamily/Winged helix DNA-binding domain"/>
    <property type="match status" value="1"/>
</dbReference>
<gene>
    <name evidence="5" type="ORF">DFR49_1335</name>
</gene>
<evidence type="ECO:0000313" key="5">
    <source>
        <dbReference type="EMBL" id="RIA46779.1"/>
    </source>
</evidence>
<dbReference type="PROSITE" id="PS50949">
    <property type="entry name" value="HTH_GNTR"/>
    <property type="match status" value="1"/>
</dbReference>
<evidence type="ECO:0000259" key="4">
    <source>
        <dbReference type="PROSITE" id="PS50949"/>
    </source>
</evidence>
<proteinExistence type="predicted"/>
<dbReference type="Proteomes" id="UP000266568">
    <property type="component" value="Unassembled WGS sequence"/>
</dbReference>
<keyword evidence="1" id="KW-0805">Transcription regulation</keyword>
<dbReference type="SUPFAM" id="SSF46785">
    <property type="entry name" value="Winged helix' DNA-binding domain"/>
    <property type="match status" value="1"/>
</dbReference>
<comment type="caution">
    <text evidence="5">The sequence shown here is derived from an EMBL/GenBank/DDBJ whole genome shotgun (WGS) entry which is preliminary data.</text>
</comment>
<reference evidence="5 6" key="1">
    <citation type="submission" date="2018-08" db="EMBL/GenBank/DDBJ databases">
        <title>Genomic Encyclopedia of Type Strains, Phase IV (KMG-IV): sequencing the most valuable type-strain genomes for metagenomic binning, comparative biology and taxonomic classification.</title>
        <authorList>
            <person name="Goeker M."/>
        </authorList>
    </citation>
    <scope>NUCLEOTIDE SEQUENCE [LARGE SCALE GENOMIC DNA]</scope>
    <source>
        <strain evidence="5 6">DSM 25527</strain>
    </source>
</reference>
<sequence length="201" mass="22065">MSPAHVLEPTYDALRRRLVAGDWPPRCRLEAARLAEELGVSITPVRDALNRLTGERLVESEPGEGFRVPRLDGADLRTTFAWHHRLMAMAIRWRGGPFPAIEIPRGHDGIGERTALLFGSIAATARNGELNRAVSQAAARLNPYRQLELKALDDPEKELAALEALTGGRSRAALLAAIGDYHARRKAAADRLAELVRGEDL</sequence>
<evidence type="ECO:0000256" key="3">
    <source>
        <dbReference type="ARBA" id="ARBA00023163"/>
    </source>
</evidence>
<keyword evidence="2" id="KW-0238">DNA-binding</keyword>
<dbReference type="RefSeq" id="WP_119034840.1">
    <property type="nucleotide sequence ID" value="NZ_QXDC01000002.1"/>
</dbReference>
<dbReference type="EMBL" id="QXDC01000002">
    <property type="protein sequence ID" value="RIA46779.1"/>
    <property type="molecule type" value="Genomic_DNA"/>
</dbReference>
<dbReference type="InterPro" id="IPR000524">
    <property type="entry name" value="Tscrpt_reg_HTH_GntR"/>
</dbReference>
<feature type="domain" description="HTH gntR-type" evidence="4">
    <location>
        <begin position="4"/>
        <end position="71"/>
    </location>
</feature>
<protein>
    <submittedName>
        <fullName evidence="5">GntR family transcriptional regulator</fullName>
    </submittedName>
</protein>
<accession>A0A397PG15</accession>
<dbReference type="AlphaFoldDB" id="A0A397PG15"/>
<dbReference type="CDD" id="cd07377">
    <property type="entry name" value="WHTH_GntR"/>
    <property type="match status" value="1"/>
</dbReference>
<dbReference type="GO" id="GO:0003677">
    <property type="term" value="F:DNA binding"/>
    <property type="evidence" value="ECO:0007669"/>
    <property type="project" value="UniProtKB-KW"/>
</dbReference>
<evidence type="ECO:0000256" key="2">
    <source>
        <dbReference type="ARBA" id="ARBA00023125"/>
    </source>
</evidence>
<dbReference type="PANTHER" id="PTHR43537:SF5">
    <property type="entry name" value="UXU OPERON TRANSCRIPTIONAL REGULATOR"/>
    <property type="match status" value="1"/>
</dbReference>
<name>A0A397PG15_9SPHN</name>